<evidence type="ECO:0000256" key="1">
    <source>
        <dbReference type="SAM" id="Phobius"/>
    </source>
</evidence>
<keyword evidence="1" id="KW-0812">Transmembrane</keyword>
<protein>
    <recommendedName>
        <fullName evidence="4">Cytochrome B</fullName>
    </recommendedName>
</protein>
<keyword evidence="3" id="KW-1185">Reference proteome</keyword>
<evidence type="ECO:0008006" key="4">
    <source>
        <dbReference type="Google" id="ProtNLM"/>
    </source>
</evidence>
<dbReference type="EMBL" id="CP095061">
    <property type="protein sequence ID" value="UOQ64641.1"/>
    <property type="molecule type" value="Genomic_DNA"/>
</dbReference>
<feature type="transmembrane region" description="Helical" evidence="1">
    <location>
        <begin position="6"/>
        <end position="25"/>
    </location>
</feature>
<reference evidence="2" key="1">
    <citation type="submission" date="2022-04" db="EMBL/GenBank/DDBJ databases">
        <title>Hymenobacter sp. isolated from the air.</title>
        <authorList>
            <person name="Won M."/>
            <person name="Lee C.-M."/>
            <person name="Woen H.-Y."/>
            <person name="Kwon S.-W."/>
        </authorList>
    </citation>
    <scope>NUCLEOTIDE SEQUENCE</scope>
    <source>
        <strain evidence="2">5420S-77</strain>
    </source>
</reference>
<gene>
    <name evidence="2" type="ORF">MUN86_13745</name>
</gene>
<keyword evidence="1" id="KW-0472">Membrane</keyword>
<feature type="transmembrane region" description="Helical" evidence="1">
    <location>
        <begin position="120"/>
        <end position="140"/>
    </location>
</feature>
<dbReference type="Proteomes" id="UP000830401">
    <property type="component" value="Chromosome"/>
</dbReference>
<dbReference type="RefSeq" id="WP_245118551.1">
    <property type="nucleotide sequence ID" value="NZ_CP095061.1"/>
</dbReference>
<name>A0ABY4G1D0_9BACT</name>
<evidence type="ECO:0000313" key="3">
    <source>
        <dbReference type="Proteomes" id="UP000830401"/>
    </source>
</evidence>
<proteinExistence type="predicted"/>
<accession>A0ABY4G1D0</accession>
<organism evidence="2 3">
    <name type="scientific">Hymenobacter volaticus</name>
    <dbReference type="NCBI Taxonomy" id="2932254"/>
    <lineage>
        <taxon>Bacteria</taxon>
        <taxon>Pseudomonadati</taxon>
        <taxon>Bacteroidota</taxon>
        <taxon>Cytophagia</taxon>
        <taxon>Cytophagales</taxon>
        <taxon>Hymenobacteraceae</taxon>
        <taxon>Hymenobacter</taxon>
    </lineage>
</organism>
<keyword evidence="1" id="KW-1133">Transmembrane helix</keyword>
<sequence length="153" mass="17301">MYSILLFLHSLGRWAVLGGLLYGMSRAYQGWFGRKPFTPHDNTTRHTVATIAHVQLMLGYALYFVSPLLRDFHLRDAVHEPGTLFFGVQHVAAMTVAIIVLTIGSALAKRQSTSEVQFRTMALWFTAALLLILLAIPWPFSPFASRPYFRLPH</sequence>
<feature type="transmembrane region" description="Helical" evidence="1">
    <location>
        <begin position="46"/>
        <end position="65"/>
    </location>
</feature>
<feature type="transmembrane region" description="Helical" evidence="1">
    <location>
        <begin position="85"/>
        <end position="108"/>
    </location>
</feature>
<evidence type="ECO:0000313" key="2">
    <source>
        <dbReference type="EMBL" id="UOQ64641.1"/>
    </source>
</evidence>